<dbReference type="Proteomes" id="UP000193648">
    <property type="component" value="Unassembled WGS sequence"/>
</dbReference>
<dbReference type="RefSeq" id="XP_021876817.1">
    <property type="nucleotide sequence ID" value="XM_022029172.1"/>
</dbReference>
<gene>
    <name evidence="1" type="ORF">BCR41DRAFT_400896</name>
</gene>
<keyword evidence="2" id="KW-1185">Reference proteome</keyword>
<reference evidence="1 2" key="1">
    <citation type="submission" date="2016-07" db="EMBL/GenBank/DDBJ databases">
        <title>Pervasive Adenine N6-methylation of Active Genes in Fungi.</title>
        <authorList>
            <consortium name="DOE Joint Genome Institute"/>
            <person name="Mondo S.J."/>
            <person name="Dannebaum R.O."/>
            <person name="Kuo R.C."/>
            <person name="Labutti K."/>
            <person name="Haridas S."/>
            <person name="Kuo A."/>
            <person name="Salamov A."/>
            <person name="Ahrendt S.R."/>
            <person name="Lipzen A."/>
            <person name="Sullivan W."/>
            <person name="Andreopoulos W.B."/>
            <person name="Clum A."/>
            <person name="Lindquist E."/>
            <person name="Daum C."/>
            <person name="Ramamoorthy G.K."/>
            <person name="Gryganskyi A."/>
            <person name="Culley D."/>
            <person name="Magnuson J.K."/>
            <person name="James T.Y."/>
            <person name="O'Malley M.A."/>
            <person name="Stajich J.E."/>
            <person name="Spatafora J.W."/>
            <person name="Visel A."/>
            <person name="Grigoriev I.V."/>
        </authorList>
    </citation>
    <scope>NUCLEOTIDE SEQUENCE [LARGE SCALE GENOMIC DNA]</scope>
    <source>
        <strain evidence="1 2">NRRL 3116</strain>
    </source>
</reference>
<protein>
    <submittedName>
        <fullName evidence="1">Uncharacterized protein</fullName>
    </submittedName>
</protein>
<sequence length="142" mass="15782">MVPMIRVSPTTAETAASIAPSPVALMDQSTTQVEPATTVPPYVAINPTPDLLLAIPAMKARTMTGLMVVKPVTSSFRQEKHLNTYKEQHHTKLNENSHKMATALRSRRQQATNPYRRLMVYLSSIGSKPCSEQQEESDMLLF</sequence>
<proteinExistence type="predicted"/>
<comment type="caution">
    <text evidence="1">The sequence shown here is derived from an EMBL/GenBank/DDBJ whole genome shotgun (WGS) entry which is preliminary data.</text>
</comment>
<accession>A0A1Y2G9U1</accession>
<name>A0A1Y2G9U1_9FUNG</name>
<dbReference type="InParanoid" id="A0A1Y2G9U1"/>
<dbReference type="AlphaFoldDB" id="A0A1Y2G9U1"/>
<organism evidence="1 2">
    <name type="scientific">Lobosporangium transversale</name>
    <dbReference type="NCBI Taxonomy" id="64571"/>
    <lineage>
        <taxon>Eukaryota</taxon>
        <taxon>Fungi</taxon>
        <taxon>Fungi incertae sedis</taxon>
        <taxon>Mucoromycota</taxon>
        <taxon>Mortierellomycotina</taxon>
        <taxon>Mortierellomycetes</taxon>
        <taxon>Mortierellales</taxon>
        <taxon>Mortierellaceae</taxon>
        <taxon>Lobosporangium</taxon>
    </lineage>
</organism>
<evidence type="ECO:0000313" key="2">
    <source>
        <dbReference type="Proteomes" id="UP000193648"/>
    </source>
</evidence>
<evidence type="ECO:0000313" key="1">
    <source>
        <dbReference type="EMBL" id="ORZ04880.1"/>
    </source>
</evidence>
<dbReference type="EMBL" id="MCFF01000054">
    <property type="protein sequence ID" value="ORZ04880.1"/>
    <property type="molecule type" value="Genomic_DNA"/>
</dbReference>
<dbReference type="GeneID" id="33571015"/>